<keyword evidence="4 7" id="KW-0648">Protein biosynthesis</keyword>
<dbReference type="InterPro" id="IPR041095">
    <property type="entry name" value="EFG_II"/>
</dbReference>
<dbReference type="GO" id="GO:0003746">
    <property type="term" value="F:translation elongation factor activity"/>
    <property type="evidence" value="ECO:0007669"/>
    <property type="project" value="UniProtKB-UniRule"/>
</dbReference>
<dbReference type="eggNOG" id="COG0480">
    <property type="taxonomic scope" value="Bacteria"/>
</dbReference>
<dbReference type="Pfam" id="PF14492">
    <property type="entry name" value="EFG_III"/>
    <property type="match status" value="1"/>
</dbReference>
<dbReference type="Gene3D" id="3.30.230.10">
    <property type="match status" value="1"/>
</dbReference>
<dbReference type="CDD" id="cd01886">
    <property type="entry name" value="EF-G"/>
    <property type="match status" value="1"/>
</dbReference>
<dbReference type="SUPFAM" id="SSF50447">
    <property type="entry name" value="Translation proteins"/>
    <property type="match status" value="1"/>
</dbReference>
<keyword evidence="7" id="KW-0963">Cytoplasm</keyword>
<comment type="function">
    <text evidence="6 7">Catalyzes the GTP-dependent ribosomal translocation step during translation elongation. During this step, the ribosome changes from the pre-translocational (PRE) to the post-translocational (POST) state as the newly formed A-site-bound peptidyl-tRNA and P-site-bound deacylated tRNA move to the P and E sites, respectively. Catalyzes the coordinated movement of the two tRNA molecules, the mRNA and conformational changes in the ribosome.</text>
</comment>
<dbReference type="Proteomes" id="UP000006732">
    <property type="component" value="Chromosome"/>
</dbReference>
<keyword evidence="11" id="KW-1185">Reference proteome</keyword>
<evidence type="ECO:0000313" key="10">
    <source>
        <dbReference type="EMBL" id="ABK99779.1"/>
    </source>
</evidence>
<dbReference type="InterPro" id="IPR035647">
    <property type="entry name" value="EFG_III/V"/>
</dbReference>
<dbReference type="FunFam" id="3.30.70.870:FF:000001">
    <property type="entry name" value="Elongation factor G"/>
    <property type="match status" value="1"/>
</dbReference>
<dbReference type="CDD" id="cd16262">
    <property type="entry name" value="EFG_III"/>
    <property type="match status" value="1"/>
</dbReference>
<dbReference type="HOGENOM" id="CLU_002794_4_1_7"/>
<organism evidence="10 11">
    <name type="scientific">Pelobacter propionicus (strain DSM 2379 / NBRC 103807 / OttBd1)</name>
    <dbReference type="NCBI Taxonomy" id="338966"/>
    <lineage>
        <taxon>Bacteria</taxon>
        <taxon>Pseudomonadati</taxon>
        <taxon>Thermodesulfobacteriota</taxon>
        <taxon>Desulfuromonadia</taxon>
        <taxon>Desulfuromonadales</taxon>
        <taxon>Desulfuromonadaceae</taxon>
        <taxon>Pelobacter</taxon>
    </lineage>
</organism>
<accession>A1AR09</accession>
<dbReference type="Gene3D" id="2.40.30.10">
    <property type="entry name" value="Translation factors"/>
    <property type="match status" value="1"/>
</dbReference>
<evidence type="ECO:0000256" key="3">
    <source>
        <dbReference type="ARBA" id="ARBA00022768"/>
    </source>
</evidence>
<evidence type="ECO:0000256" key="8">
    <source>
        <dbReference type="NCBIfam" id="TIGR00484"/>
    </source>
</evidence>
<dbReference type="PROSITE" id="PS51722">
    <property type="entry name" value="G_TR_2"/>
    <property type="match status" value="1"/>
</dbReference>
<dbReference type="InterPro" id="IPR031157">
    <property type="entry name" value="G_TR_CS"/>
</dbReference>
<dbReference type="Gene3D" id="3.30.70.240">
    <property type="match status" value="1"/>
</dbReference>
<name>A1AR09_PELPD</name>
<sequence>MSHESIRNIGIISHIDAGKTTVSERILFYSGETHKMGEVHNGQAVMDWMPQEQERGITITATATSCRWGDLRINLIDTPGHIDFTIEVERSMRVLDGAVAIFSAVEGVQPQSESVWRQADRYAVPRICFINKMDRVGADHARTLSQMEERLGARPILLQLPLGDEADFSGVIDLLTEEALLFDRGDLGKTMLRRPLPLECVERVGEERLRLTEALADFDDSILADFLEGRRVSTERLRLALRSATLACRIFPVLLGSALRNKGIQPLLDAVGLYLPSPHEVPALVGRNPRDERHETVGCDPAAPLRALAFKVMCDEGRMLTYLRIYSGTLRFGATLLNASRGVSERVGRLFRMHSHRREDLTEAAAGDIVAVLGFRETFTGDTLCDAGHPLVLEGLTVPEPVVSVAVEPVGNDDREKFPLALTRLRWEDPTFKVHEDEETGQTILTGMGELHLEVIIDRLEREQGVRVKSGRPRVVYREALRYEVQRRELFRFEREGKAEVGELLLRLTPLARGSGVSIVLPPATPHLVPSLLAVIEEDLRQGCMTGCCSGYRLTDLRVAVLEIPFEPGVTTETGLRAAAQRGGLMAAREAGPYLLEPIMALELSVPTEYLGKVLGALQQKRGRVEGVSASGENELIRATAPLAGMFGFMTELRSATRGRGSYTMEFLCFEEAPQEVQQRFGLV</sequence>
<dbReference type="KEGG" id="ppd:Ppro_2171"/>
<reference evidence="10 11" key="1">
    <citation type="submission" date="2006-10" db="EMBL/GenBank/DDBJ databases">
        <title>Complete sequence of chromosome of Pelobacter propionicus DSM 2379.</title>
        <authorList>
            <consortium name="US DOE Joint Genome Institute"/>
            <person name="Copeland A."/>
            <person name="Lucas S."/>
            <person name="Lapidus A."/>
            <person name="Barry K."/>
            <person name="Detter J.C."/>
            <person name="Glavina del Rio T."/>
            <person name="Hammon N."/>
            <person name="Israni S."/>
            <person name="Dalin E."/>
            <person name="Tice H."/>
            <person name="Pitluck S."/>
            <person name="Saunders E."/>
            <person name="Brettin T."/>
            <person name="Bruce D."/>
            <person name="Han C."/>
            <person name="Tapia R."/>
            <person name="Schmutz J."/>
            <person name="Larimer F."/>
            <person name="Land M."/>
            <person name="Hauser L."/>
            <person name="Kyrpides N."/>
            <person name="Kim E."/>
            <person name="Lovley D."/>
            <person name="Richardson P."/>
        </authorList>
    </citation>
    <scope>NUCLEOTIDE SEQUENCE [LARGE SCALE GENOMIC DNA]</scope>
    <source>
        <strain evidence="11">DSM 2379 / NBRC 103807 / OttBd1</strain>
    </source>
</reference>
<keyword evidence="5 7" id="KW-0342">GTP-binding</keyword>
<gene>
    <name evidence="7" type="primary">fusA</name>
    <name evidence="10" type="ordered locus">Ppro_2171</name>
</gene>
<evidence type="ECO:0000256" key="4">
    <source>
        <dbReference type="ARBA" id="ARBA00022917"/>
    </source>
</evidence>
<feature type="binding site" evidence="7">
    <location>
        <begin position="13"/>
        <end position="20"/>
    </location>
    <ligand>
        <name>GTP</name>
        <dbReference type="ChEBI" id="CHEBI:37565"/>
    </ligand>
</feature>
<dbReference type="Pfam" id="PF00009">
    <property type="entry name" value="GTP_EFTU"/>
    <property type="match status" value="1"/>
</dbReference>
<dbReference type="InterPro" id="IPR014721">
    <property type="entry name" value="Ribsml_uS5_D2-typ_fold_subgr"/>
</dbReference>
<protein>
    <recommendedName>
        <fullName evidence="7 8">Elongation factor G</fullName>
        <shortName evidence="7">EF-G</shortName>
    </recommendedName>
</protein>
<dbReference type="InterPro" id="IPR004540">
    <property type="entry name" value="Transl_elong_EFG/EF2"/>
</dbReference>
<dbReference type="PANTHER" id="PTHR43261:SF1">
    <property type="entry name" value="RIBOSOME-RELEASING FACTOR 2, MITOCHONDRIAL"/>
    <property type="match status" value="1"/>
</dbReference>
<comment type="subcellular location">
    <subcellularLocation>
        <location evidence="7">Cytoplasm</location>
    </subcellularLocation>
</comment>
<dbReference type="NCBIfam" id="TIGR00231">
    <property type="entry name" value="small_GTP"/>
    <property type="match status" value="1"/>
</dbReference>
<dbReference type="InterPro" id="IPR000795">
    <property type="entry name" value="T_Tr_GTP-bd_dom"/>
</dbReference>
<dbReference type="InterPro" id="IPR035649">
    <property type="entry name" value="EFG_V"/>
</dbReference>
<dbReference type="GO" id="GO:0005525">
    <property type="term" value="F:GTP binding"/>
    <property type="evidence" value="ECO:0007669"/>
    <property type="project" value="UniProtKB-UniRule"/>
</dbReference>
<dbReference type="CDD" id="cd04088">
    <property type="entry name" value="EFG_mtEFG_II"/>
    <property type="match status" value="1"/>
</dbReference>
<dbReference type="Pfam" id="PF00679">
    <property type="entry name" value="EFG_C"/>
    <property type="match status" value="1"/>
</dbReference>
<dbReference type="EMBL" id="CP000482">
    <property type="protein sequence ID" value="ABK99779.1"/>
    <property type="molecule type" value="Genomic_DNA"/>
</dbReference>
<keyword evidence="3 7" id="KW-0251">Elongation factor</keyword>
<dbReference type="GO" id="GO:0032790">
    <property type="term" value="P:ribosome disassembly"/>
    <property type="evidence" value="ECO:0007669"/>
    <property type="project" value="TreeGrafter"/>
</dbReference>
<comment type="similarity">
    <text evidence="1 7">Belongs to the TRAFAC class translation factor GTPase superfamily. Classic translation factor GTPase family. EF-G/EF-2 subfamily.</text>
</comment>
<dbReference type="AlphaFoldDB" id="A1AR09"/>
<dbReference type="NCBIfam" id="TIGR00484">
    <property type="entry name" value="EF-G"/>
    <property type="match status" value="1"/>
</dbReference>
<dbReference type="InterPro" id="IPR005517">
    <property type="entry name" value="Transl_elong_EFG/EF2_IV"/>
</dbReference>
<dbReference type="GO" id="GO:0003924">
    <property type="term" value="F:GTPase activity"/>
    <property type="evidence" value="ECO:0007669"/>
    <property type="project" value="InterPro"/>
</dbReference>
<evidence type="ECO:0000256" key="5">
    <source>
        <dbReference type="ARBA" id="ARBA00023134"/>
    </source>
</evidence>
<dbReference type="STRING" id="338966.Ppro_2171"/>
<evidence type="ECO:0000256" key="6">
    <source>
        <dbReference type="ARBA" id="ARBA00024731"/>
    </source>
</evidence>
<dbReference type="FunFam" id="3.30.70.240:FF:000001">
    <property type="entry name" value="Elongation factor G"/>
    <property type="match status" value="1"/>
</dbReference>
<dbReference type="SUPFAM" id="SSF52540">
    <property type="entry name" value="P-loop containing nucleoside triphosphate hydrolases"/>
    <property type="match status" value="1"/>
</dbReference>
<dbReference type="GO" id="GO:0005737">
    <property type="term" value="C:cytoplasm"/>
    <property type="evidence" value="ECO:0007669"/>
    <property type="project" value="UniProtKB-SubCell"/>
</dbReference>
<keyword evidence="2 7" id="KW-0547">Nucleotide-binding</keyword>
<dbReference type="InterPro" id="IPR009000">
    <property type="entry name" value="Transl_B-barrel_sf"/>
</dbReference>
<dbReference type="InterPro" id="IPR005225">
    <property type="entry name" value="Small_GTP-bd"/>
</dbReference>
<dbReference type="CDD" id="cd01680">
    <property type="entry name" value="EFG_like_IV"/>
    <property type="match status" value="1"/>
</dbReference>
<dbReference type="Gene3D" id="3.40.50.300">
    <property type="entry name" value="P-loop containing nucleotide triphosphate hydrolases"/>
    <property type="match status" value="1"/>
</dbReference>
<dbReference type="SUPFAM" id="SSF54980">
    <property type="entry name" value="EF-G C-terminal domain-like"/>
    <property type="match status" value="2"/>
</dbReference>
<evidence type="ECO:0000313" key="11">
    <source>
        <dbReference type="Proteomes" id="UP000006732"/>
    </source>
</evidence>
<evidence type="ECO:0000259" key="9">
    <source>
        <dbReference type="PROSITE" id="PS51722"/>
    </source>
</evidence>
<dbReference type="InterPro" id="IPR027417">
    <property type="entry name" value="P-loop_NTPase"/>
</dbReference>
<dbReference type="HAMAP" id="MF_00054_B">
    <property type="entry name" value="EF_G_EF_2_B"/>
    <property type="match status" value="1"/>
</dbReference>
<dbReference type="SMART" id="SM00838">
    <property type="entry name" value="EFG_C"/>
    <property type="match status" value="1"/>
</dbReference>
<dbReference type="PROSITE" id="PS00301">
    <property type="entry name" value="G_TR_1"/>
    <property type="match status" value="1"/>
</dbReference>
<feature type="binding site" evidence="7">
    <location>
        <begin position="131"/>
        <end position="134"/>
    </location>
    <ligand>
        <name>GTP</name>
        <dbReference type="ChEBI" id="CHEBI:37565"/>
    </ligand>
</feature>
<dbReference type="Gene3D" id="3.30.70.870">
    <property type="entry name" value="Elongation Factor G (Translational Gtpase), domain 3"/>
    <property type="match status" value="1"/>
</dbReference>
<dbReference type="InterPro" id="IPR009022">
    <property type="entry name" value="EFG_III"/>
</dbReference>
<evidence type="ECO:0000256" key="7">
    <source>
        <dbReference type="HAMAP-Rule" id="MF_00054"/>
    </source>
</evidence>
<dbReference type="Pfam" id="PF22042">
    <property type="entry name" value="EF-G_D2"/>
    <property type="match status" value="1"/>
</dbReference>
<dbReference type="SMART" id="SM00889">
    <property type="entry name" value="EFG_IV"/>
    <property type="match status" value="1"/>
</dbReference>
<dbReference type="FunFam" id="3.40.50.300:FF:000029">
    <property type="entry name" value="Elongation factor G"/>
    <property type="match status" value="1"/>
</dbReference>
<dbReference type="InterPro" id="IPR020568">
    <property type="entry name" value="Ribosomal_Su5_D2-typ_SF"/>
</dbReference>
<evidence type="ECO:0000256" key="1">
    <source>
        <dbReference type="ARBA" id="ARBA00005870"/>
    </source>
</evidence>
<dbReference type="SUPFAM" id="SSF54211">
    <property type="entry name" value="Ribosomal protein S5 domain 2-like"/>
    <property type="match status" value="1"/>
</dbReference>
<dbReference type="InterPro" id="IPR053905">
    <property type="entry name" value="EF-G-like_DII"/>
</dbReference>
<dbReference type="PRINTS" id="PR00315">
    <property type="entry name" value="ELONGATNFCT"/>
</dbReference>
<dbReference type="RefSeq" id="WP_011736040.1">
    <property type="nucleotide sequence ID" value="NC_008609.1"/>
</dbReference>
<dbReference type="InterPro" id="IPR000640">
    <property type="entry name" value="EFG_V-like"/>
</dbReference>
<dbReference type="PANTHER" id="PTHR43261">
    <property type="entry name" value="TRANSLATION ELONGATION FACTOR G-RELATED"/>
    <property type="match status" value="1"/>
</dbReference>
<feature type="binding site" evidence="7">
    <location>
        <begin position="77"/>
        <end position="81"/>
    </location>
    <ligand>
        <name>GTP</name>
        <dbReference type="ChEBI" id="CHEBI:37565"/>
    </ligand>
</feature>
<dbReference type="CDD" id="cd03713">
    <property type="entry name" value="EFG_mtEFG_C"/>
    <property type="match status" value="1"/>
</dbReference>
<evidence type="ECO:0000256" key="2">
    <source>
        <dbReference type="ARBA" id="ARBA00022741"/>
    </source>
</evidence>
<feature type="domain" description="Tr-type G" evidence="9">
    <location>
        <begin position="4"/>
        <end position="279"/>
    </location>
</feature>
<proteinExistence type="inferred from homology"/>